<comment type="caution">
    <text evidence="9">The sequence shown here is derived from an EMBL/GenBank/DDBJ whole genome shotgun (WGS) entry which is preliminary data.</text>
</comment>
<dbReference type="GO" id="GO:0070733">
    <property type="term" value="F:AMPylase activity"/>
    <property type="evidence" value="ECO:0007669"/>
    <property type="project" value="UniProtKB-EC"/>
</dbReference>
<dbReference type="EC" id="2.7.7.108" evidence="5"/>
<evidence type="ECO:0000313" key="10">
    <source>
        <dbReference type="Proteomes" id="UP000336166"/>
    </source>
</evidence>
<evidence type="ECO:0000256" key="3">
    <source>
        <dbReference type="ARBA" id="ARBA00022741"/>
    </source>
</evidence>
<protein>
    <recommendedName>
        <fullName evidence="5">protein adenylyltransferase</fullName>
        <ecNumber evidence="5">2.7.7.108</ecNumber>
    </recommendedName>
</protein>
<evidence type="ECO:0000256" key="6">
    <source>
        <dbReference type="ARBA" id="ARBA00047939"/>
    </source>
</evidence>
<organism evidence="9 10">
    <name type="scientific">Listeria monocytogenes</name>
    <dbReference type="NCBI Taxonomy" id="1639"/>
    <lineage>
        <taxon>Bacteria</taxon>
        <taxon>Bacillati</taxon>
        <taxon>Bacillota</taxon>
        <taxon>Bacilli</taxon>
        <taxon>Bacillales</taxon>
        <taxon>Listeriaceae</taxon>
        <taxon>Listeria</taxon>
    </lineage>
</organism>
<dbReference type="PANTHER" id="PTHR39560">
    <property type="entry name" value="PROTEIN ADENYLYLTRANSFERASE FIC-RELATED"/>
    <property type="match status" value="1"/>
</dbReference>
<name>A0AAN3BCN4_LISMN</name>
<evidence type="ECO:0000256" key="5">
    <source>
        <dbReference type="ARBA" id="ARBA00034531"/>
    </source>
</evidence>
<dbReference type="GO" id="GO:0005524">
    <property type="term" value="F:ATP binding"/>
    <property type="evidence" value="ECO:0007669"/>
    <property type="project" value="UniProtKB-KW"/>
</dbReference>
<evidence type="ECO:0000256" key="4">
    <source>
        <dbReference type="ARBA" id="ARBA00022840"/>
    </source>
</evidence>
<keyword evidence="1" id="KW-0808">Transferase</keyword>
<dbReference type="Pfam" id="PF02661">
    <property type="entry name" value="Fic"/>
    <property type="match status" value="1"/>
</dbReference>
<evidence type="ECO:0000256" key="7">
    <source>
        <dbReference type="ARBA" id="ARBA00048696"/>
    </source>
</evidence>
<dbReference type="InterPro" id="IPR036597">
    <property type="entry name" value="Fido-like_dom_sf"/>
</dbReference>
<evidence type="ECO:0000313" key="9">
    <source>
        <dbReference type="EMBL" id="EAE2355637.1"/>
    </source>
</evidence>
<dbReference type="Proteomes" id="UP000336166">
    <property type="component" value="Unassembled WGS sequence"/>
</dbReference>
<keyword evidence="2" id="KW-0548">Nucleotidyltransferase</keyword>
<feature type="domain" description="Fido" evidence="8">
    <location>
        <begin position="60"/>
        <end position="159"/>
    </location>
</feature>
<dbReference type="GO" id="GO:0051302">
    <property type="term" value="P:regulation of cell division"/>
    <property type="evidence" value="ECO:0007669"/>
    <property type="project" value="TreeGrafter"/>
</dbReference>
<evidence type="ECO:0000259" key="8">
    <source>
        <dbReference type="PROSITE" id="PS51459"/>
    </source>
</evidence>
<keyword evidence="3" id="KW-0547">Nucleotide-binding</keyword>
<comment type="catalytic activity">
    <reaction evidence="7">
        <text>L-tyrosyl-[protein] + ATP = O-(5'-adenylyl)-L-tyrosyl-[protein] + diphosphate</text>
        <dbReference type="Rhea" id="RHEA:54288"/>
        <dbReference type="Rhea" id="RHEA-COMP:10136"/>
        <dbReference type="Rhea" id="RHEA-COMP:13846"/>
        <dbReference type="ChEBI" id="CHEBI:30616"/>
        <dbReference type="ChEBI" id="CHEBI:33019"/>
        <dbReference type="ChEBI" id="CHEBI:46858"/>
        <dbReference type="ChEBI" id="CHEBI:83624"/>
        <dbReference type="EC" id="2.7.7.108"/>
    </reaction>
</comment>
<dbReference type="SUPFAM" id="SSF140931">
    <property type="entry name" value="Fic-like"/>
    <property type="match status" value="1"/>
</dbReference>
<gene>
    <name evidence="9" type="ORF">Y261_14970</name>
</gene>
<sequence length="159" mass="18827">MRKNEYNYVYIDPDSAYTYLGSSVLINKFDIKDRTVLEKKEYEITVNRLFDLTFRPIEVQSMSDIREIHHYLFEELYDWAGQYRKVNISKAGNAFMAMQAFDTGEQYINQLITTYHMTAISKEVIAHDLAVILDNLNHMHPFREGNGRTQRESIRFLID</sequence>
<dbReference type="PANTHER" id="PTHR39560:SF1">
    <property type="entry name" value="PROTEIN ADENYLYLTRANSFERASE FIC-RELATED"/>
    <property type="match status" value="1"/>
</dbReference>
<dbReference type="Gene3D" id="1.10.3290.10">
    <property type="entry name" value="Fido-like domain"/>
    <property type="match status" value="1"/>
</dbReference>
<dbReference type="InterPro" id="IPR003812">
    <property type="entry name" value="Fido"/>
</dbReference>
<reference evidence="9 10" key="1">
    <citation type="submission" date="2018-06" db="EMBL/GenBank/DDBJ databases">
        <authorList>
            <consortium name="PulseNet: The National Subtyping Network for Foodborne Disease Surveillance"/>
            <person name="Tarr C.L."/>
            <person name="Trees E."/>
            <person name="Katz L.S."/>
            <person name="Carleton-Romer H.A."/>
            <person name="Stroika S."/>
            <person name="Kucerova Z."/>
            <person name="Roache K.F."/>
            <person name="Sabol A.L."/>
            <person name="Besser J."/>
            <person name="Gerner-Smidt P."/>
        </authorList>
    </citation>
    <scope>NUCLEOTIDE SEQUENCE [LARGE SCALE GENOMIC DNA]</scope>
    <source>
        <strain evidence="9 10">PNUSAL000134</strain>
    </source>
</reference>
<accession>A0AAN3BCN4</accession>
<keyword evidence="4" id="KW-0067">ATP-binding</keyword>
<proteinExistence type="predicted"/>
<dbReference type="EMBL" id="AAAREG010000026">
    <property type="protein sequence ID" value="EAE2355637.1"/>
    <property type="molecule type" value="Genomic_DNA"/>
</dbReference>
<dbReference type="AlphaFoldDB" id="A0AAN3BCN4"/>
<comment type="catalytic activity">
    <reaction evidence="6">
        <text>L-threonyl-[protein] + ATP = 3-O-(5'-adenylyl)-L-threonyl-[protein] + diphosphate</text>
        <dbReference type="Rhea" id="RHEA:54292"/>
        <dbReference type="Rhea" id="RHEA-COMP:11060"/>
        <dbReference type="Rhea" id="RHEA-COMP:13847"/>
        <dbReference type="ChEBI" id="CHEBI:30013"/>
        <dbReference type="ChEBI" id="CHEBI:30616"/>
        <dbReference type="ChEBI" id="CHEBI:33019"/>
        <dbReference type="ChEBI" id="CHEBI:138113"/>
        <dbReference type="EC" id="2.7.7.108"/>
    </reaction>
</comment>
<evidence type="ECO:0000256" key="2">
    <source>
        <dbReference type="ARBA" id="ARBA00022695"/>
    </source>
</evidence>
<evidence type="ECO:0000256" key="1">
    <source>
        <dbReference type="ARBA" id="ARBA00022679"/>
    </source>
</evidence>
<dbReference type="PROSITE" id="PS51459">
    <property type="entry name" value="FIDO"/>
    <property type="match status" value="1"/>
</dbReference>